<organism evidence="6 7">
    <name type="scientific">Rhodococcus opacus</name>
    <name type="common">Nocardia opaca</name>
    <dbReference type="NCBI Taxonomy" id="37919"/>
    <lineage>
        <taxon>Bacteria</taxon>
        <taxon>Bacillati</taxon>
        <taxon>Actinomycetota</taxon>
        <taxon>Actinomycetes</taxon>
        <taxon>Mycobacteriales</taxon>
        <taxon>Nocardiaceae</taxon>
        <taxon>Rhodococcus</taxon>
    </lineage>
</organism>
<keyword evidence="3" id="KW-0804">Transcription</keyword>
<dbReference type="Gene3D" id="1.10.10.60">
    <property type="entry name" value="Homeodomain-like"/>
    <property type="match status" value="1"/>
</dbReference>
<evidence type="ECO:0000256" key="2">
    <source>
        <dbReference type="ARBA" id="ARBA00023125"/>
    </source>
</evidence>
<dbReference type="InterPro" id="IPR001647">
    <property type="entry name" value="HTH_TetR"/>
</dbReference>
<accession>A0A2S8J741</accession>
<dbReference type="GO" id="GO:0003700">
    <property type="term" value="F:DNA-binding transcription factor activity"/>
    <property type="evidence" value="ECO:0007669"/>
    <property type="project" value="TreeGrafter"/>
</dbReference>
<reference evidence="7" key="1">
    <citation type="submission" date="2018-02" db="EMBL/GenBank/DDBJ databases">
        <title>Draft genome sequencing of Rhodococcus opacus KU647198.</title>
        <authorList>
            <person name="Zheng B.-X."/>
        </authorList>
    </citation>
    <scope>NUCLEOTIDE SEQUENCE [LARGE SCALE GENOMIC DNA]</scope>
    <source>
        <strain evidence="7">04-OD7</strain>
    </source>
</reference>
<dbReference type="AlphaFoldDB" id="A0A2S8J741"/>
<keyword evidence="2 4" id="KW-0238">DNA-binding</keyword>
<dbReference type="PANTHER" id="PTHR30055">
    <property type="entry name" value="HTH-TYPE TRANSCRIPTIONAL REGULATOR RUTR"/>
    <property type="match status" value="1"/>
</dbReference>
<dbReference type="SUPFAM" id="SSF48498">
    <property type="entry name" value="Tetracyclin repressor-like, C-terminal domain"/>
    <property type="match status" value="1"/>
</dbReference>
<dbReference type="RefSeq" id="WP_105417737.1">
    <property type="nucleotide sequence ID" value="NZ_PUIO01000028.1"/>
</dbReference>
<dbReference type="Pfam" id="PF00440">
    <property type="entry name" value="TetR_N"/>
    <property type="match status" value="1"/>
</dbReference>
<dbReference type="PROSITE" id="PS50977">
    <property type="entry name" value="HTH_TETR_2"/>
    <property type="match status" value="1"/>
</dbReference>
<evidence type="ECO:0000313" key="6">
    <source>
        <dbReference type="EMBL" id="PQP22815.1"/>
    </source>
</evidence>
<dbReference type="InterPro" id="IPR050109">
    <property type="entry name" value="HTH-type_TetR-like_transc_reg"/>
</dbReference>
<evidence type="ECO:0000256" key="4">
    <source>
        <dbReference type="PROSITE-ProRule" id="PRU00335"/>
    </source>
</evidence>
<dbReference type="PANTHER" id="PTHR30055:SF234">
    <property type="entry name" value="HTH-TYPE TRANSCRIPTIONAL REGULATOR BETI"/>
    <property type="match status" value="1"/>
</dbReference>
<dbReference type="GO" id="GO:0000976">
    <property type="term" value="F:transcription cis-regulatory region binding"/>
    <property type="evidence" value="ECO:0007669"/>
    <property type="project" value="TreeGrafter"/>
</dbReference>
<evidence type="ECO:0000313" key="7">
    <source>
        <dbReference type="Proteomes" id="UP000239290"/>
    </source>
</evidence>
<dbReference type="PRINTS" id="PR00455">
    <property type="entry name" value="HTHTETR"/>
</dbReference>
<dbReference type="InterPro" id="IPR036271">
    <property type="entry name" value="Tet_transcr_reg_TetR-rel_C_sf"/>
</dbReference>
<keyword evidence="1" id="KW-0805">Transcription regulation</keyword>
<dbReference type="Gene3D" id="1.10.357.10">
    <property type="entry name" value="Tetracycline Repressor, domain 2"/>
    <property type="match status" value="1"/>
</dbReference>
<evidence type="ECO:0000256" key="1">
    <source>
        <dbReference type="ARBA" id="ARBA00023015"/>
    </source>
</evidence>
<sequence>MSATEPDSTAPGPRGGTAVRRSLVEQEIYSHATRLFAERGFAGTKFQDIADAVGLTRPALYHYVSSKDDLLARLIAEIIEDSAATIDAITRRTDFDSSTKLREIVASLARRQGDHAVRFRLIIRSEADLPDPVAAVYAESRRAVLRSLATAIERGVADGSFRAVDARVAALGILGMVNWVSWWFNPDGNDSLDAICTQFADTALAGLLDPSGGRAIEGPHDAIKAIRSNLDRLEKTLRS</sequence>
<dbReference type="InterPro" id="IPR041490">
    <property type="entry name" value="KstR2_TetR_C"/>
</dbReference>
<feature type="DNA-binding region" description="H-T-H motif" evidence="4">
    <location>
        <begin position="45"/>
        <end position="64"/>
    </location>
</feature>
<evidence type="ECO:0000259" key="5">
    <source>
        <dbReference type="PROSITE" id="PS50977"/>
    </source>
</evidence>
<dbReference type="SUPFAM" id="SSF46689">
    <property type="entry name" value="Homeodomain-like"/>
    <property type="match status" value="1"/>
</dbReference>
<name>A0A2S8J741_RHOOP</name>
<dbReference type="EMBL" id="PUIO01000028">
    <property type="protein sequence ID" value="PQP22815.1"/>
    <property type="molecule type" value="Genomic_DNA"/>
</dbReference>
<protein>
    <submittedName>
        <fullName evidence="6">TetR/AcrR family transcriptional regulator</fullName>
    </submittedName>
</protein>
<dbReference type="Pfam" id="PF17932">
    <property type="entry name" value="TetR_C_24"/>
    <property type="match status" value="1"/>
</dbReference>
<gene>
    <name evidence="6" type="ORF">C5613_22395</name>
</gene>
<dbReference type="InterPro" id="IPR009057">
    <property type="entry name" value="Homeodomain-like_sf"/>
</dbReference>
<evidence type="ECO:0000256" key="3">
    <source>
        <dbReference type="ARBA" id="ARBA00023163"/>
    </source>
</evidence>
<comment type="caution">
    <text evidence="6">The sequence shown here is derived from an EMBL/GenBank/DDBJ whole genome shotgun (WGS) entry which is preliminary data.</text>
</comment>
<feature type="domain" description="HTH tetR-type" evidence="5">
    <location>
        <begin position="22"/>
        <end position="82"/>
    </location>
</feature>
<dbReference type="Proteomes" id="UP000239290">
    <property type="component" value="Unassembled WGS sequence"/>
</dbReference>
<proteinExistence type="predicted"/>